<feature type="transmembrane region" description="Helical" evidence="3">
    <location>
        <begin position="411"/>
        <end position="429"/>
    </location>
</feature>
<feature type="transmembrane region" description="Helical" evidence="3">
    <location>
        <begin position="370"/>
        <end position="391"/>
    </location>
</feature>
<dbReference type="GO" id="GO:0016020">
    <property type="term" value="C:membrane"/>
    <property type="evidence" value="ECO:0007669"/>
    <property type="project" value="InterPro"/>
</dbReference>
<sequence>MSPNRDDLLEPLLSSTDEQAEAGPRIDEEEGAVSSPAEENDEETQVFSVRTEISEMLALGVPLAVSFFCRMGMASTDSAFVGHIHNGLHSAEVYLAAAVLSDMCVNVFVTPPLAFNQVLNGLVGQAMGSGNPKMAGIWLQQSMFWLSVSMLPFLLAFFYVEPILIALNFPEDIAQIAGTYAKYNLLWPIPNGLYQCMRFYFQAQGIAKPAMYNNIIFLFVNALLNWVFVFGGPFKWSGLGFVGAAVSLSISRTSQSVAYFFYMFVYKKNHLATWPDDGWSFKHHTLDRTKEFMKQSVPNIGTLLFQCCASQAQTILVGRLGESALAASSALSTVSIPWSGTLSATCTTISGVRTGYHMGRGDGKAAKHSAWMVLYFITAINIVIAFIFLPLRETVLSIATDDKEVIAIGKTLVPAMLIGTYLNLLVSNITSGVFSGMGRPLIATILSFGLELPMSIGGVAIYIFLMHGNLLGTYWWGAISGGVEILIVFYLFVKSDWNYWADAARLRQEAGTNSASGEENTETATLVDAEETTDSNELEIEEAPEEE</sequence>
<proteinExistence type="inferred from homology"/>
<keyword evidence="3" id="KW-0812">Transmembrane</keyword>
<dbReference type="EMBL" id="BLLK01000022">
    <property type="protein sequence ID" value="GFH45846.1"/>
    <property type="molecule type" value="Genomic_DNA"/>
</dbReference>
<dbReference type="AlphaFoldDB" id="A0AAD3CJ74"/>
<keyword evidence="3" id="KW-0472">Membrane</keyword>
<feature type="compositionally biased region" description="Polar residues" evidence="2">
    <location>
        <begin position="510"/>
        <end position="524"/>
    </location>
</feature>
<evidence type="ECO:0000256" key="2">
    <source>
        <dbReference type="SAM" id="MobiDB-lite"/>
    </source>
</evidence>
<feature type="region of interest" description="Disordered" evidence="2">
    <location>
        <begin position="510"/>
        <end position="547"/>
    </location>
</feature>
<comment type="caution">
    <text evidence="4">The sequence shown here is derived from an EMBL/GenBank/DDBJ whole genome shotgun (WGS) entry which is preliminary data.</text>
</comment>
<dbReference type="Pfam" id="PF01554">
    <property type="entry name" value="MatE"/>
    <property type="match status" value="2"/>
</dbReference>
<dbReference type="Proteomes" id="UP001054902">
    <property type="component" value="Unassembled WGS sequence"/>
</dbReference>
<feature type="transmembrane region" description="Helical" evidence="3">
    <location>
        <begin position="441"/>
        <end position="467"/>
    </location>
</feature>
<dbReference type="InterPro" id="IPR002528">
    <property type="entry name" value="MATE_fam"/>
</dbReference>
<feature type="transmembrane region" description="Helical" evidence="3">
    <location>
        <begin position="135"/>
        <end position="160"/>
    </location>
</feature>
<feature type="transmembrane region" description="Helical" evidence="3">
    <location>
        <begin position="240"/>
        <end position="262"/>
    </location>
</feature>
<feature type="compositionally biased region" description="Acidic residues" evidence="2">
    <location>
        <begin position="528"/>
        <end position="547"/>
    </location>
</feature>
<protein>
    <recommendedName>
        <fullName evidence="6">Multidrug and toxin extrusion protein</fullName>
    </recommendedName>
</protein>
<evidence type="ECO:0000256" key="3">
    <source>
        <dbReference type="SAM" id="Phobius"/>
    </source>
</evidence>
<comment type="similarity">
    <text evidence="1">Belongs to the multi antimicrobial extrusion (MATE) (TC 2.A.66.1) family.</text>
</comment>
<evidence type="ECO:0008006" key="6">
    <source>
        <dbReference type="Google" id="ProtNLM"/>
    </source>
</evidence>
<keyword evidence="3" id="KW-1133">Transmembrane helix</keyword>
<dbReference type="GO" id="GO:0015297">
    <property type="term" value="F:antiporter activity"/>
    <property type="evidence" value="ECO:0007669"/>
    <property type="project" value="InterPro"/>
</dbReference>
<dbReference type="PANTHER" id="PTHR11206">
    <property type="entry name" value="MULTIDRUG RESISTANCE PROTEIN"/>
    <property type="match status" value="1"/>
</dbReference>
<evidence type="ECO:0000256" key="1">
    <source>
        <dbReference type="ARBA" id="ARBA00010199"/>
    </source>
</evidence>
<organism evidence="4 5">
    <name type="scientific">Chaetoceros tenuissimus</name>
    <dbReference type="NCBI Taxonomy" id="426638"/>
    <lineage>
        <taxon>Eukaryota</taxon>
        <taxon>Sar</taxon>
        <taxon>Stramenopiles</taxon>
        <taxon>Ochrophyta</taxon>
        <taxon>Bacillariophyta</taxon>
        <taxon>Coscinodiscophyceae</taxon>
        <taxon>Chaetocerotophycidae</taxon>
        <taxon>Chaetocerotales</taxon>
        <taxon>Chaetocerotaceae</taxon>
        <taxon>Chaetoceros</taxon>
    </lineage>
</organism>
<evidence type="ECO:0000313" key="4">
    <source>
        <dbReference type="EMBL" id="GFH45846.1"/>
    </source>
</evidence>
<gene>
    <name evidence="4" type="ORF">CTEN210_02320</name>
</gene>
<accession>A0AAD3CJ74</accession>
<reference evidence="4 5" key="1">
    <citation type="journal article" date="2021" name="Sci. Rep.">
        <title>The genome of the diatom Chaetoceros tenuissimus carries an ancient integrated fragment of an extant virus.</title>
        <authorList>
            <person name="Hongo Y."/>
            <person name="Kimura K."/>
            <person name="Takaki Y."/>
            <person name="Yoshida Y."/>
            <person name="Baba S."/>
            <person name="Kobayashi G."/>
            <person name="Nagasaki K."/>
            <person name="Hano T."/>
            <person name="Tomaru Y."/>
        </authorList>
    </citation>
    <scope>NUCLEOTIDE SEQUENCE [LARGE SCALE GENOMIC DNA]</scope>
    <source>
        <strain evidence="4 5">NIES-3715</strain>
    </source>
</reference>
<keyword evidence="5" id="KW-1185">Reference proteome</keyword>
<feature type="transmembrane region" description="Helical" evidence="3">
    <location>
        <begin position="215"/>
        <end position="234"/>
    </location>
</feature>
<feature type="region of interest" description="Disordered" evidence="2">
    <location>
        <begin position="1"/>
        <end position="43"/>
    </location>
</feature>
<evidence type="ECO:0000313" key="5">
    <source>
        <dbReference type="Proteomes" id="UP001054902"/>
    </source>
</evidence>
<name>A0AAD3CJ74_9STRA</name>
<dbReference type="GO" id="GO:0042910">
    <property type="term" value="F:xenobiotic transmembrane transporter activity"/>
    <property type="evidence" value="ECO:0007669"/>
    <property type="project" value="InterPro"/>
</dbReference>
<feature type="transmembrane region" description="Helical" evidence="3">
    <location>
        <begin position="473"/>
        <end position="493"/>
    </location>
</feature>